<keyword evidence="4 7" id="KW-0547">Nucleotide-binding</keyword>
<proteinExistence type="predicted"/>
<dbReference type="InterPro" id="IPR011009">
    <property type="entry name" value="Kinase-like_dom_sf"/>
</dbReference>
<evidence type="ECO:0000256" key="7">
    <source>
        <dbReference type="PROSITE-ProRule" id="PRU10141"/>
    </source>
</evidence>
<evidence type="ECO:0000256" key="4">
    <source>
        <dbReference type="ARBA" id="ARBA00022741"/>
    </source>
</evidence>
<evidence type="ECO:0000256" key="6">
    <source>
        <dbReference type="ARBA" id="ARBA00022840"/>
    </source>
</evidence>
<name>A0AAV0WG92_9HEMI</name>
<dbReference type="PROSITE" id="PS00107">
    <property type="entry name" value="PROTEIN_KINASE_ATP"/>
    <property type="match status" value="1"/>
</dbReference>
<comment type="caution">
    <text evidence="8">The sequence shown here is derived from an EMBL/GenBank/DDBJ whole genome shotgun (WGS) entry which is preliminary data.</text>
</comment>
<dbReference type="Gene3D" id="3.30.200.20">
    <property type="entry name" value="Phosphorylase Kinase, domain 1"/>
    <property type="match status" value="1"/>
</dbReference>
<reference evidence="8 9" key="1">
    <citation type="submission" date="2023-01" db="EMBL/GenBank/DDBJ databases">
        <authorList>
            <person name="Whitehead M."/>
        </authorList>
    </citation>
    <scope>NUCLEOTIDE SEQUENCE [LARGE SCALE GENOMIC DNA]</scope>
</reference>
<evidence type="ECO:0000313" key="9">
    <source>
        <dbReference type="Proteomes" id="UP001160148"/>
    </source>
</evidence>
<dbReference type="EMBL" id="CARXXK010000002">
    <property type="protein sequence ID" value="CAI6354672.1"/>
    <property type="molecule type" value="Genomic_DNA"/>
</dbReference>
<dbReference type="SUPFAM" id="SSF56112">
    <property type="entry name" value="Protein kinase-like (PK-like)"/>
    <property type="match status" value="1"/>
</dbReference>
<evidence type="ECO:0000256" key="5">
    <source>
        <dbReference type="ARBA" id="ARBA00022777"/>
    </source>
</evidence>
<evidence type="ECO:0000313" key="8">
    <source>
        <dbReference type="EMBL" id="CAI6354672.1"/>
    </source>
</evidence>
<dbReference type="EC" id="2.7.11.1" evidence="1"/>
<keyword evidence="5" id="KW-0418">Kinase</keyword>
<dbReference type="GO" id="GO:0035556">
    <property type="term" value="P:intracellular signal transduction"/>
    <property type="evidence" value="ECO:0007669"/>
    <property type="project" value="TreeGrafter"/>
</dbReference>
<organism evidence="8 9">
    <name type="scientific">Macrosiphum euphorbiae</name>
    <name type="common">potato aphid</name>
    <dbReference type="NCBI Taxonomy" id="13131"/>
    <lineage>
        <taxon>Eukaryota</taxon>
        <taxon>Metazoa</taxon>
        <taxon>Ecdysozoa</taxon>
        <taxon>Arthropoda</taxon>
        <taxon>Hexapoda</taxon>
        <taxon>Insecta</taxon>
        <taxon>Pterygota</taxon>
        <taxon>Neoptera</taxon>
        <taxon>Paraneoptera</taxon>
        <taxon>Hemiptera</taxon>
        <taxon>Sternorrhyncha</taxon>
        <taxon>Aphidomorpha</taxon>
        <taxon>Aphidoidea</taxon>
        <taxon>Aphididae</taxon>
        <taxon>Macrosiphini</taxon>
        <taxon>Macrosiphum</taxon>
    </lineage>
</organism>
<evidence type="ECO:0000256" key="2">
    <source>
        <dbReference type="ARBA" id="ARBA00022527"/>
    </source>
</evidence>
<dbReference type="InterPro" id="IPR050236">
    <property type="entry name" value="Ser_Thr_kinase_AGC"/>
</dbReference>
<evidence type="ECO:0000256" key="1">
    <source>
        <dbReference type="ARBA" id="ARBA00012513"/>
    </source>
</evidence>
<feature type="binding site" evidence="7">
    <location>
        <position position="165"/>
    </location>
    <ligand>
        <name>ATP</name>
        <dbReference type="ChEBI" id="CHEBI:30616"/>
    </ligand>
</feature>
<gene>
    <name evidence="8" type="ORF">MEUPH1_LOCUS10633</name>
</gene>
<dbReference type="GO" id="GO:0005524">
    <property type="term" value="F:ATP binding"/>
    <property type="evidence" value="ECO:0007669"/>
    <property type="project" value="UniProtKB-UniRule"/>
</dbReference>
<sequence length="210" mass="23496">MGIFCSCSELQENENNLNAFCKFCRTQFRGLDLQGLKCNRCKSCKNKNHQLGKNNCTNDSVVSDDTNGDGQTSLNTFCSDNALEDTNSFSDPNDVIDQPADSVPIENPEGISDAEAGVLCEYPIYDFELMKIIGCGTYATVLMVKHKRSQCTYAMKVIEKECAAKYTEINSIHNEKKCFYTVADCPFFVLSMLLPNTSRFILCDGICSWR</sequence>
<evidence type="ECO:0000256" key="3">
    <source>
        <dbReference type="ARBA" id="ARBA00022679"/>
    </source>
</evidence>
<dbReference type="InterPro" id="IPR017441">
    <property type="entry name" value="Protein_kinase_ATP_BS"/>
</dbReference>
<dbReference type="PANTHER" id="PTHR24356:SF303">
    <property type="entry name" value="ATYPICAL PROTEIN KINASE C"/>
    <property type="match status" value="1"/>
</dbReference>
<dbReference type="PANTHER" id="PTHR24356">
    <property type="entry name" value="SERINE/THREONINE-PROTEIN KINASE"/>
    <property type="match status" value="1"/>
</dbReference>
<dbReference type="AlphaFoldDB" id="A0AAV0WG92"/>
<keyword evidence="9" id="KW-1185">Reference proteome</keyword>
<accession>A0AAV0WG92</accession>
<keyword evidence="6 7" id="KW-0067">ATP-binding</keyword>
<keyword evidence="3" id="KW-0808">Transferase</keyword>
<dbReference type="GO" id="GO:0004674">
    <property type="term" value="F:protein serine/threonine kinase activity"/>
    <property type="evidence" value="ECO:0007669"/>
    <property type="project" value="UniProtKB-KW"/>
</dbReference>
<dbReference type="Proteomes" id="UP001160148">
    <property type="component" value="Unassembled WGS sequence"/>
</dbReference>
<protein>
    <recommendedName>
        <fullName evidence="1">non-specific serine/threonine protein kinase</fullName>
        <ecNumber evidence="1">2.7.11.1</ecNumber>
    </recommendedName>
</protein>
<keyword evidence="2" id="KW-0723">Serine/threonine-protein kinase</keyword>